<evidence type="ECO:0000313" key="3">
    <source>
        <dbReference type="EMBL" id="GAA4300091.1"/>
    </source>
</evidence>
<keyword evidence="2" id="KW-1133">Transmembrane helix</keyword>
<reference evidence="4" key="1">
    <citation type="journal article" date="2019" name="Int. J. Syst. Evol. Microbiol.">
        <title>The Global Catalogue of Microorganisms (GCM) 10K type strain sequencing project: providing services to taxonomists for standard genome sequencing and annotation.</title>
        <authorList>
            <consortium name="The Broad Institute Genomics Platform"/>
            <consortium name="The Broad Institute Genome Sequencing Center for Infectious Disease"/>
            <person name="Wu L."/>
            <person name="Ma J."/>
        </authorList>
    </citation>
    <scope>NUCLEOTIDE SEQUENCE [LARGE SCALE GENOMIC DNA]</scope>
    <source>
        <strain evidence="4">JCM 31290</strain>
    </source>
</reference>
<accession>A0ABP8FCG8</accession>
<organism evidence="3 4">
    <name type="scientific">Streptomyces venetus</name>
    <dbReference type="NCBI Taxonomy" id="1701086"/>
    <lineage>
        <taxon>Bacteria</taxon>
        <taxon>Bacillati</taxon>
        <taxon>Actinomycetota</taxon>
        <taxon>Actinomycetes</taxon>
        <taxon>Kitasatosporales</taxon>
        <taxon>Streptomycetaceae</taxon>
        <taxon>Streptomyces</taxon>
    </lineage>
</organism>
<gene>
    <name evidence="3" type="ORF">GCM10023086_15410</name>
</gene>
<feature type="compositionally biased region" description="Gly residues" evidence="1">
    <location>
        <begin position="9"/>
        <end position="19"/>
    </location>
</feature>
<evidence type="ECO:0000256" key="1">
    <source>
        <dbReference type="SAM" id="MobiDB-lite"/>
    </source>
</evidence>
<protein>
    <submittedName>
        <fullName evidence="3">Uncharacterized protein</fullName>
    </submittedName>
</protein>
<comment type="caution">
    <text evidence="3">The sequence shown here is derived from an EMBL/GenBank/DDBJ whole genome shotgun (WGS) entry which is preliminary data.</text>
</comment>
<keyword evidence="4" id="KW-1185">Reference proteome</keyword>
<evidence type="ECO:0000256" key="2">
    <source>
        <dbReference type="SAM" id="Phobius"/>
    </source>
</evidence>
<keyword evidence="2" id="KW-0472">Membrane</keyword>
<keyword evidence="2" id="KW-0812">Transmembrane</keyword>
<evidence type="ECO:0000313" key="4">
    <source>
        <dbReference type="Proteomes" id="UP001501115"/>
    </source>
</evidence>
<sequence length="306" mass="31576">MRRCRTGPSSGGPVAGLGRVGRSAGPRSSRWSAYAVGRPVSPRRGWAARHVRRVLVVAVALVAALAGSAAVTTAAALAGGAALTTAVGFPARGRDVPDVAMVVAGGTGRTASVRSGQRDFARLWQLLQPTHTETERVPADWAEGDFPRVRLTVLWGLSGVGGRPSTNRPPGGDVAVERQDQLFVAGDGTPWVRSDPSPTVEDDDIRWHRAPRSVFERLDLARLLGDGAVAGGPGGSTAEGDLSGPVTAAGDLSGPARGDVRWAVVGLVAGLAAGVGGTLLTRRVAARREAGPPREGPRQVLIDLDE</sequence>
<proteinExistence type="predicted"/>
<feature type="region of interest" description="Disordered" evidence="1">
    <location>
        <begin position="1"/>
        <end position="28"/>
    </location>
</feature>
<dbReference type="Proteomes" id="UP001501115">
    <property type="component" value="Unassembled WGS sequence"/>
</dbReference>
<feature type="transmembrane region" description="Helical" evidence="2">
    <location>
        <begin position="54"/>
        <end position="78"/>
    </location>
</feature>
<name>A0ABP8FCG8_9ACTN</name>
<dbReference type="EMBL" id="BAABET010000002">
    <property type="protein sequence ID" value="GAA4300091.1"/>
    <property type="molecule type" value="Genomic_DNA"/>
</dbReference>